<dbReference type="AlphaFoldDB" id="A0A4Y9FB82"/>
<protein>
    <submittedName>
        <fullName evidence="1">Uncharacterized protein</fullName>
    </submittedName>
</protein>
<dbReference type="RefSeq" id="WP_135260386.1">
    <property type="nucleotide sequence ID" value="NZ_SJZF01000012.1"/>
</dbReference>
<evidence type="ECO:0000313" key="1">
    <source>
        <dbReference type="EMBL" id="TFU26092.1"/>
    </source>
</evidence>
<sequence length="79" mass="8784">MRVLFVEGKEKEVLLRLAWELPHPFWLLEGEGVWLLEVFSAGEEAIAKAQALPGVKVWAFTLQDGVVYRGCGKKSATSP</sequence>
<accession>A0A4Y9FB82</accession>
<reference evidence="1 2" key="1">
    <citation type="submission" date="2019-03" db="EMBL/GenBank/DDBJ databases">
        <title>Thermus tengchongensis species for the arsenic transformation mechanism.</title>
        <authorList>
            <person name="Yuan G.C."/>
        </authorList>
    </citation>
    <scope>NUCLEOTIDE SEQUENCE [LARGE SCALE GENOMIC DNA]</scope>
    <source>
        <strain evidence="1 2">15W</strain>
    </source>
</reference>
<organism evidence="1 2">
    <name type="scientific">Thermus tengchongensis</name>
    <dbReference type="NCBI Taxonomy" id="1214928"/>
    <lineage>
        <taxon>Bacteria</taxon>
        <taxon>Thermotogati</taxon>
        <taxon>Deinococcota</taxon>
        <taxon>Deinococci</taxon>
        <taxon>Thermales</taxon>
        <taxon>Thermaceae</taxon>
        <taxon>Thermus</taxon>
    </lineage>
</organism>
<dbReference type="EMBL" id="SJZF01000012">
    <property type="protein sequence ID" value="TFU26092.1"/>
    <property type="molecule type" value="Genomic_DNA"/>
</dbReference>
<name>A0A4Y9FB82_9DEIN</name>
<comment type="caution">
    <text evidence="1">The sequence shown here is derived from an EMBL/GenBank/DDBJ whole genome shotgun (WGS) entry which is preliminary data.</text>
</comment>
<evidence type="ECO:0000313" key="2">
    <source>
        <dbReference type="Proteomes" id="UP000297668"/>
    </source>
</evidence>
<proteinExistence type="predicted"/>
<gene>
    <name evidence="1" type="ORF">E0687_07835</name>
</gene>
<dbReference type="Proteomes" id="UP000297668">
    <property type="component" value="Unassembled WGS sequence"/>
</dbReference>